<protein>
    <submittedName>
        <fullName evidence="2">Uncharacterized protein</fullName>
    </submittedName>
</protein>
<feature type="transmembrane region" description="Helical" evidence="1">
    <location>
        <begin position="16"/>
        <end position="39"/>
    </location>
</feature>
<organism evidence="2 3">
    <name type="scientific">Halarcobacter ebronensis</name>
    <dbReference type="NCBI Taxonomy" id="1462615"/>
    <lineage>
        <taxon>Bacteria</taxon>
        <taxon>Pseudomonadati</taxon>
        <taxon>Campylobacterota</taxon>
        <taxon>Epsilonproteobacteria</taxon>
        <taxon>Campylobacterales</taxon>
        <taxon>Arcobacteraceae</taxon>
        <taxon>Halarcobacter</taxon>
    </lineage>
</organism>
<dbReference type="RefSeq" id="WP_128979200.1">
    <property type="nucleotide sequence ID" value="NZ_PDKJ01000003.1"/>
</dbReference>
<feature type="transmembrane region" description="Helical" evidence="1">
    <location>
        <begin position="75"/>
        <end position="93"/>
    </location>
</feature>
<sequence length="96" mass="10939">MFNKINSYINEPKPKIGLVHATFAILGSFVLAYLTMMVYSKFMVGDYAIKIMPTVIFTPILIPLYGIWLLFSKKLLMVILKILAILIPCIILLKVF</sequence>
<feature type="transmembrane region" description="Helical" evidence="1">
    <location>
        <begin position="51"/>
        <end position="69"/>
    </location>
</feature>
<dbReference type="AlphaFoldDB" id="A0A4Q0YF28"/>
<dbReference type="Proteomes" id="UP000290172">
    <property type="component" value="Unassembled WGS sequence"/>
</dbReference>
<keyword evidence="1" id="KW-0812">Transmembrane</keyword>
<comment type="caution">
    <text evidence="2">The sequence shown here is derived from an EMBL/GenBank/DDBJ whole genome shotgun (WGS) entry which is preliminary data.</text>
</comment>
<keyword evidence="1" id="KW-0472">Membrane</keyword>
<name>A0A4Q0YF28_9BACT</name>
<evidence type="ECO:0000313" key="3">
    <source>
        <dbReference type="Proteomes" id="UP000290172"/>
    </source>
</evidence>
<evidence type="ECO:0000256" key="1">
    <source>
        <dbReference type="SAM" id="Phobius"/>
    </source>
</evidence>
<reference evidence="2 3" key="1">
    <citation type="submission" date="2017-10" db="EMBL/GenBank/DDBJ databases">
        <title>Genomics of the genus Arcobacter.</title>
        <authorList>
            <person name="Perez-Cataluna A."/>
            <person name="Figueras M.J."/>
        </authorList>
    </citation>
    <scope>NUCLEOTIDE SEQUENCE [LARGE SCALE GENOMIC DNA]</scope>
    <source>
        <strain evidence="2 3">CECT 8993</strain>
    </source>
</reference>
<keyword evidence="1" id="KW-1133">Transmembrane helix</keyword>
<proteinExistence type="predicted"/>
<gene>
    <name evidence="2" type="ORF">CRV08_03665</name>
</gene>
<accession>A0A4Q0YF28</accession>
<dbReference type="EMBL" id="PDKJ01000003">
    <property type="protein sequence ID" value="RXJ69120.1"/>
    <property type="molecule type" value="Genomic_DNA"/>
</dbReference>
<evidence type="ECO:0000313" key="2">
    <source>
        <dbReference type="EMBL" id="RXJ69120.1"/>
    </source>
</evidence>